<evidence type="ECO:0000256" key="1">
    <source>
        <dbReference type="SAM" id="MobiDB-lite"/>
    </source>
</evidence>
<accession>A0AAV7TCW6</accession>
<organism evidence="2 3">
    <name type="scientific">Pleurodeles waltl</name>
    <name type="common">Iberian ribbed newt</name>
    <dbReference type="NCBI Taxonomy" id="8319"/>
    <lineage>
        <taxon>Eukaryota</taxon>
        <taxon>Metazoa</taxon>
        <taxon>Chordata</taxon>
        <taxon>Craniata</taxon>
        <taxon>Vertebrata</taxon>
        <taxon>Euteleostomi</taxon>
        <taxon>Amphibia</taxon>
        <taxon>Batrachia</taxon>
        <taxon>Caudata</taxon>
        <taxon>Salamandroidea</taxon>
        <taxon>Salamandridae</taxon>
        <taxon>Pleurodelinae</taxon>
        <taxon>Pleurodeles</taxon>
    </lineage>
</organism>
<comment type="caution">
    <text evidence="2">The sequence shown here is derived from an EMBL/GenBank/DDBJ whole genome shotgun (WGS) entry which is preliminary data.</text>
</comment>
<reference evidence="2" key="1">
    <citation type="journal article" date="2022" name="bioRxiv">
        <title>Sequencing and chromosome-scale assembly of the giantPleurodeles waltlgenome.</title>
        <authorList>
            <person name="Brown T."/>
            <person name="Elewa A."/>
            <person name="Iarovenko S."/>
            <person name="Subramanian E."/>
            <person name="Araus A.J."/>
            <person name="Petzold A."/>
            <person name="Susuki M."/>
            <person name="Suzuki K.-i.T."/>
            <person name="Hayashi T."/>
            <person name="Toyoda A."/>
            <person name="Oliveira C."/>
            <person name="Osipova E."/>
            <person name="Leigh N.D."/>
            <person name="Simon A."/>
            <person name="Yun M.H."/>
        </authorList>
    </citation>
    <scope>NUCLEOTIDE SEQUENCE</scope>
    <source>
        <strain evidence="2">20211129_DDA</strain>
        <tissue evidence="2">Liver</tissue>
    </source>
</reference>
<dbReference type="Proteomes" id="UP001066276">
    <property type="component" value="Chromosome 4_1"/>
</dbReference>
<evidence type="ECO:0000313" key="3">
    <source>
        <dbReference type="Proteomes" id="UP001066276"/>
    </source>
</evidence>
<proteinExistence type="predicted"/>
<sequence length="112" mass="12300">MGRIKTDRPGTTGTGTQEKAVLGERGDSRDASLATKLAKHTQKFNDILNAVQDIKSTLEPKIDSLGIPIGHLHEDHKKLKDRVEATENTVSEMCPTVMDVATHINDLQKEVL</sequence>
<name>A0AAV7TCW6_PLEWA</name>
<dbReference type="EMBL" id="JANPWB010000007">
    <property type="protein sequence ID" value="KAJ1173687.1"/>
    <property type="molecule type" value="Genomic_DNA"/>
</dbReference>
<gene>
    <name evidence="2" type="ORF">NDU88_005513</name>
</gene>
<keyword evidence="3" id="KW-1185">Reference proteome</keyword>
<feature type="region of interest" description="Disordered" evidence="1">
    <location>
        <begin position="1"/>
        <end position="29"/>
    </location>
</feature>
<dbReference type="AlphaFoldDB" id="A0AAV7TCW6"/>
<evidence type="ECO:0000313" key="2">
    <source>
        <dbReference type="EMBL" id="KAJ1173687.1"/>
    </source>
</evidence>
<protein>
    <submittedName>
        <fullName evidence="2">Uncharacterized protein</fullName>
    </submittedName>
</protein>
<dbReference type="Gene3D" id="1.20.1480.30">
    <property type="entry name" value="Designed four-helix bundle protein"/>
    <property type="match status" value="1"/>
</dbReference>